<reference evidence="1 2" key="1">
    <citation type="submission" date="2019-04" db="EMBL/GenBank/DDBJ databases">
        <title>Genome sequence of Bacillus hwajinpoensis strain Y2.</title>
        <authorList>
            <person name="Fair J.L."/>
            <person name="Maclea K.S."/>
        </authorList>
    </citation>
    <scope>NUCLEOTIDE SEQUENCE [LARGE SCALE GENOMIC DNA]</scope>
    <source>
        <strain evidence="1 2">Y2</strain>
    </source>
</reference>
<dbReference type="OrthoDB" id="2352834at2"/>
<dbReference type="Proteomes" id="UP000310541">
    <property type="component" value="Unassembled WGS sequence"/>
</dbReference>
<sequence length="156" mass="18481">MMAFWNKKAKGKKETTPLKEIEVSIHDMRKAISSFAEHKRDGISLRILVLEDNRVDSSLLVSYLGGIPSEPFYMSKETFELFENKDKHIPFWIDKMQKAVDTYFKMEKELPIIEGDPYSKISFYKLEKKAMLQERPPIEFYLTEQEQMVTHRKPEK</sequence>
<gene>
    <name evidence="1" type="ORF">FBF83_17925</name>
</gene>
<evidence type="ECO:0000313" key="2">
    <source>
        <dbReference type="Proteomes" id="UP000310541"/>
    </source>
</evidence>
<dbReference type="EMBL" id="SWFM01000007">
    <property type="protein sequence ID" value="TKD67928.1"/>
    <property type="molecule type" value="Genomic_DNA"/>
</dbReference>
<comment type="caution">
    <text evidence="1">The sequence shown here is derived from an EMBL/GenBank/DDBJ whole genome shotgun (WGS) entry which is preliminary data.</text>
</comment>
<dbReference type="AlphaFoldDB" id="A0A4V6WRX5"/>
<dbReference type="InterPro" id="IPR025071">
    <property type="entry name" value="DUF3939"/>
</dbReference>
<protein>
    <submittedName>
        <fullName evidence="1">DUF3939 domain-containing protein</fullName>
    </submittedName>
</protein>
<evidence type="ECO:0000313" key="1">
    <source>
        <dbReference type="EMBL" id="TKD67928.1"/>
    </source>
</evidence>
<accession>A0A4V6WRX5</accession>
<dbReference type="RefSeq" id="WP_136948526.1">
    <property type="nucleotide sequence ID" value="NZ_SWFM01000007.1"/>
</dbReference>
<name>A0A4V6WRX5_9BACL</name>
<organism evidence="1 2">
    <name type="scientific">Guptibacillus hwajinpoensis</name>
    <dbReference type="NCBI Taxonomy" id="208199"/>
    <lineage>
        <taxon>Bacteria</taxon>
        <taxon>Bacillati</taxon>
        <taxon>Bacillota</taxon>
        <taxon>Bacilli</taxon>
        <taxon>Bacillales</taxon>
        <taxon>Guptibacillaceae</taxon>
        <taxon>Guptibacillus</taxon>
    </lineage>
</organism>
<dbReference type="Pfam" id="PF13075">
    <property type="entry name" value="DUF3939"/>
    <property type="match status" value="1"/>
</dbReference>
<proteinExistence type="predicted"/>